<dbReference type="PANTHER" id="PTHR30087">
    <property type="entry name" value="INNER MEMBRANE PROTEIN"/>
    <property type="match status" value="1"/>
</dbReference>
<dbReference type="OrthoDB" id="495783at2"/>
<dbReference type="RefSeq" id="WP_140589098.1">
    <property type="nucleotide sequence ID" value="NZ_VFRR01000020.1"/>
</dbReference>
<comment type="caution">
    <text evidence="2">The sequence shown here is derived from an EMBL/GenBank/DDBJ whole genome shotgun (WGS) entry which is preliminary data.</text>
</comment>
<dbReference type="InterPro" id="IPR017087">
    <property type="entry name" value="UCP037004"/>
</dbReference>
<reference evidence="2 3" key="1">
    <citation type="submission" date="2019-06" db="EMBL/GenBank/DDBJ databases">
        <title>A novel bacterium of genus Marinomonas, isolated from coastal sand.</title>
        <authorList>
            <person name="Huang H."/>
            <person name="Mo K."/>
            <person name="Hu Y."/>
        </authorList>
    </citation>
    <scope>NUCLEOTIDE SEQUENCE [LARGE SCALE GENOMIC DNA]</scope>
    <source>
        <strain evidence="2 3">HB171799</strain>
    </source>
</reference>
<dbReference type="AlphaFoldDB" id="A0A501WQA7"/>
<sequence>MYETFHPDQLDHKIPVGISACLLGENVRFNGGHSRSVYCLGPLADYFDYARFCPEMAAGFGTPRPTLRLEGDPTAPRLAYSNKPGTDVSEHLINANATYLAVMPPVDGYILMKNSPSCGLSRIKVYQENGHPHMQRVAGLFTQALQQQYPNLPVEEEGRLHDPNLRENFLLRVFAHHEFRLTVIEQPSMKTLLDFHSRYKYIVMAHSQTAYKAIGRMLSGQDKRPLEELIDLYFTTFMTALGKPAKRKNHCNVLMHLVGYLKKTVEGNIRNEILDVIEQYRRGEVNLATPVTLLHHYLKLYGSDYVQQQRYFAPYPRALGIRNTV</sequence>
<dbReference type="PIRSF" id="PIRSF037004">
    <property type="entry name" value="UCP037004"/>
    <property type="match status" value="1"/>
</dbReference>
<dbReference type="InterPro" id="IPR013560">
    <property type="entry name" value="DUF1722"/>
</dbReference>
<dbReference type="Pfam" id="PF04463">
    <property type="entry name" value="2-thiour_desulf"/>
    <property type="match status" value="1"/>
</dbReference>
<name>A0A501WQA7_9GAMM</name>
<evidence type="ECO:0000313" key="3">
    <source>
        <dbReference type="Proteomes" id="UP000315901"/>
    </source>
</evidence>
<feature type="domain" description="DUF1722" evidence="1">
    <location>
        <begin position="200"/>
        <end position="316"/>
    </location>
</feature>
<dbReference type="Pfam" id="PF08349">
    <property type="entry name" value="DUF1722"/>
    <property type="match status" value="1"/>
</dbReference>
<accession>A0A501WQA7</accession>
<evidence type="ECO:0000313" key="2">
    <source>
        <dbReference type="EMBL" id="TPE50274.1"/>
    </source>
</evidence>
<dbReference type="InterPro" id="IPR007553">
    <property type="entry name" value="2-thiour_desulf"/>
</dbReference>
<protein>
    <submittedName>
        <fullName evidence="2">DUF1722 domain-containing protein</fullName>
    </submittedName>
</protein>
<keyword evidence="3" id="KW-1185">Reference proteome</keyword>
<dbReference type="EMBL" id="VFRR01000020">
    <property type="protein sequence ID" value="TPE50274.1"/>
    <property type="molecule type" value="Genomic_DNA"/>
</dbReference>
<gene>
    <name evidence="2" type="ORF">FJM67_10520</name>
</gene>
<dbReference type="PANTHER" id="PTHR30087:SF0">
    <property type="entry name" value="INNER MEMBRANE PROTEIN"/>
    <property type="match status" value="1"/>
</dbReference>
<dbReference type="Proteomes" id="UP000315901">
    <property type="component" value="Unassembled WGS sequence"/>
</dbReference>
<organism evidence="2 3">
    <name type="scientific">Maribrevibacterium harenarium</name>
    <dbReference type="NCBI Taxonomy" id="2589817"/>
    <lineage>
        <taxon>Bacteria</taxon>
        <taxon>Pseudomonadati</taxon>
        <taxon>Pseudomonadota</taxon>
        <taxon>Gammaproteobacteria</taxon>
        <taxon>Oceanospirillales</taxon>
        <taxon>Oceanospirillaceae</taxon>
        <taxon>Maribrevibacterium</taxon>
    </lineage>
</organism>
<proteinExistence type="predicted"/>
<evidence type="ECO:0000259" key="1">
    <source>
        <dbReference type="Pfam" id="PF08349"/>
    </source>
</evidence>